<dbReference type="Proteomes" id="UP001185069">
    <property type="component" value="Unassembled WGS sequence"/>
</dbReference>
<organism evidence="1 2">
    <name type="scientific">Arthrobacter russicus</name>
    <dbReference type="NCBI Taxonomy" id="172040"/>
    <lineage>
        <taxon>Bacteria</taxon>
        <taxon>Bacillati</taxon>
        <taxon>Actinomycetota</taxon>
        <taxon>Actinomycetes</taxon>
        <taxon>Micrococcales</taxon>
        <taxon>Micrococcaceae</taxon>
        <taxon>Arthrobacter</taxon>
    </lineage>
</organism>
<sequence length="333" mass="33995">MTEPTATAAGLWPGEDTLEACRVILGELAAPQLPVLPALPGRGTGAEMVGRTAAMLVDLPVDVQSFGWRLVQRPGADARRARNFLASDVNALADAAGTLGAAVPRIKTQLLGPLSLAAALHLPLGEKLLIDHGARRELTESLAAGLAGHLAAVRAAVPGALVSVQLEEPAIAEVLGGKVPTASGYRTVRAIAATEVRAAWQSIAEAARAAGADELLFAIPVSEAAPTILAPADSVGLLGPGTEAWGAADWESVAALVESGKNIQLAAPPGAAGSAAQQIWRGWRNVGLPGARLNALRLTEAKELSALSSQQAKRVLADLTDTVEALQELAEAG</sequence>
<accession>A0ABU1J8A9</accession>
<evidence type="ECO:0008006" key="3">
    <source>
        <dbReference type="Google" id="ProtNLM"/>
    </source>
</evidence>
<dbReference type="RefSeq" id="WP_309796349.1">
    <property type="nucleotide sequence ID" value="NZ_BAAAHY010000006.1"/>
</dbReference>
<dbReference type="EMBL" id="JAVDQF010000001">
    <property type="protein sequence ID" value="MDR6268603.1"/>
    <property type="molecule type" value="Genomic_DNA"/>
</dbReference>
<evidence type="ECO:0000313" key="2">
    <source>
        <dbReference type="Proteomes" id="UP001185069"/>
    </source>
</evidence>
<gene>
    <name evidence="1" type="ORF">JOE69_000841</name>
</gene>
<protein>
    <recommendedName>
        <fullName evidence="3">Methionine synthase</fullName>
    </recommendedName>
</protein>
<name>A0ABU1J8A9_9MICC</name>
<keyword evidence="2" id="KW-1185">Reference proteome</keyword>
<evidence type="ECO:0000313" key="1">
    <source>
        <dbReference type="EMBL" id="MDR6268603.1"/>
    </source>
</evidence>
<comment type="caution">
    <text evidence="1">The sequence shown here is derived from an EMBL/GenBank/DDBJ whole genome shotgun (WGS) entry which is preliminary data.</text>
</comment>
<reference evidence="1 2" key="1">
    <citation type="submission" date="2023-07" db="EMBL/GenBank/DDBJ databases">
        <title>Sequencing the genomes of 1000 actinobacteria strains.</title>
        <authorList>
            <person name="Klenk H.-P."/>
        </authorList>
    </citation>
    <scope>NUCLEOTIDE SEQUENCE [LARGE SCALE GENOMIC DNA]</scope>
    <source>
        <strain evidence="1 2">DSM 14555</strain>
    </source>
</reference>
<dbReference type="InterPro" id="IPR038071">
    <property type="entry name" value="UROD/MetE-like_sf"/>
</dbReference>
<proteinExistence type="predicted"/>
<dbReference type="SUPFAM" id="SSF51726">
    <property type="entry name" value="UROD/MetE-like"/>
    <property type="match status" value="1"/>
</dbReference>